<proteinExistence type="predicted"/>
<dbReference type="EMBL" id="JANJYJ010000006">
    <property type="protein sequence ID" value="KAK3206062.1"/>
    <property type="molecule type" value="Genomic_DNA"/>
</dbReference>
<dbReference type="InterPro" id="IPR052500">
    <property type="entry name" value="Chloro/Mito_RNA_Process"/>
</dbReference>
<dbReference type="GO" id="GO:0045292">
    <property type="term" value="P:mRNA cis splicing, via spliceosome"/>
    <property type="evidence" value="ECO:0007669"/>
    <property type="project" value="TreeGrafter"/>
</dbReference>
<dbReference type="InterPro" id="IPR011990">
    <property type="entry name" value="TPR-like_helical_dom_sf"/>
</dbReference>
<evidence type="ECO:0008006" key="3">
    <source>
        <dbReference type="Google" id="ProtNLM"/>
    </source>
</evidence>
<sequence>MFKVYRWMKDQNWYRFDFDLATKLADSAGKERNFGVCMLIYYEIINKGHVPSESTFHILIVDYLSEPTKDCLDEACSIYNHMIQLGGYQPHLNLHNSLFRALTSKPGGSSKLYLKQSELIFHNFVTSGLEIQKDIYAGLTCYIAIKTL</sequence>
<accession>A0AAE0A912</accession>
<dbReference type="Gene3D" id="1.25.40.10">
    <property type="entry name" value="Tetratricopeptide repeat domain"/>
    <property type="match status" value="1"/>
</dbReference>
<dbReference type="AlphaFoldDB" id="A0AAE0A912"/>
<dbReference type="PANTHER" id="PTHR47539:SF1">
    <property type="entry name" value="PENTATRICOPEPTIDE REPEAT-CONTAINING PROTEIN OTP51, CHLOROPLASTIC"/>
    <property type="match status" value="1"/>
</dbReference>
<dbReference type="PANTHER" id="PTHR47539">
    <property type="entry name" value="PENTATRICOPEPTIDE REPEAT-CONTAINING PROTEIN OTP51, CHLOROPLASTIC"/>
    <property type="match status" value="1"/>
</dbReference>
<name>A0AAE0A912_9ROSI</name>
<gene>
    <name evidence="1" type="ORF">Dsin_020108</name>
</gene>
<organism evidence="1 2">
    <name type="scientific">Dipteronia sinensis</name>
    <dbReference type="NCBI Taxonomy" id="43782"/>
    <lineage>
        <taxon>Eukaryota</taxon>
        <taxon>Viridiplantae</taxon>
        <taxon>Streptophyta</taxon>
        <taxon>Embryophyta</taxon>
        <taxon>Tracheophyta</taxon>
        <taxon>Spermatophyta</taxon>
        <taxon>Magnoliopsida</taxon>
        <taxon>eudicotyledons</taxon>
        <taxon>Gunneridae</taxon>
        <taxon>Pentapetalae</taxon>
        <taxon>rosids</taxon>
        <taxon>malvids</taxon>
        <taxon>Sapindales</taxon>
        <taxon>Sapindaceae</taxon>
        <taxon>Hippocastanoideae</taxon>
        <taxon>Acereae</taxon>
        <taxon>Dipteronia</taxon>
    </lineage>
</organism>
<dbReference type="GO" id="GO:0048564">
    <property type="term" value="P:photosystem I assembly"/>
    <property type="evidence" value="ECO:0007669"/>
    <property type="project" value="TreeGrafter"/>
</dbReference>
<protein>
    <recommendedName>
        <fullName evidence="3">Pentatricopeptide repeat-containing protein</fullName>
    </recommendedName>
</protein>
<reference evidence="1" key="1">
    <citation type="journal article" date="2023" name="Plant J.">
        <title>Genome sequences and population genomics provide insights into the demographic history, inbreeding, and mutation load of two 'living fossil' tree species of Dipteronia.</title>
        <authorList>
            <person name="Feng Y."/>
            <person name="Comes H.P."/>
            <person name="Chen J."/>
            <person name="Zhu S."/>
            <person name="Lu R."/>
            <person name="Zhang X."/>
            <person name="Li P."/>
            <person name="Qiu J."/>
            <person name="Olsen K.M."/>
            <person name="Qiu Y."/>
        </authorList>
    </citation>
    <scope>NUCLEOTIDE SEQUENCE</scope>
    <source>
        <strain evidence="1">NBL</strain>
    </source>
</reference>
<evidence type="ECO:0000313" key="1">
    <source>
        <dbReference type="EMBL" id="KAK3206062.1"/>
    </source>
</evidence>
<evidence type="ECO:0000313" key="2">
    <source>
        <dbReference type="Proteomes" id="UP001281410"/>
    </source>
</evidence>
<dbReference type="Proteomes" id="UP001281410">
    <property type="component" value="Unassembled WGS sequence"/>
</dbReference>
<comment type="caution">
    <text evidence="1">The sequence shown here is derived from an EMBL/GenBank/DDBJ whole genome shotgun (WGS) entry which is preliminary data.</text>
</comment>
<dbReference type="GO" id="GO:0000373">
    <property type="term" value="P:Group II intron splicing"/>
    <property type="evidence" value="ECO:0007669"/>
    <property type="project" value="TreeGrafter"/>
</dbReference>
<keyword evidence="2" id="KW-1185">Reference proteome</keyword>